<dbReference type="RefSeq" id="WP_072991204.1">
    <property type="nucleotide sequence ID" value="NZ_FQZB01000016.1"/>
</dbReference>
<evidence type="ECO:0000256" key="4">
    <source>
        <dbReference type="ARBA" id="ARBA00023316"/>
    </source>
</evidence>
<feature type="domain" description="N-acetylmuramoyl-L-alanine amidase" evidence="6">
    <location>
        <begin position="36"/>
        <end position="168"/>
    </location>
</feature>
<reference evidence="7 8" key="1">
    <citation type="submission" date="2016-11" db="EMBL/GenBank/DDBJ databases">
        <authorList>
            <person name="Jaros S."/>
            <person name="Januszkiewicz K."/>
            <person name="Wedrychowicz H."/>
        </authorList>
    </citation>
    <scope>NUCLEOTIDE SEQUENCE [LARGE SCALE GENOMIC DNA]</scope>
    <source>
        <strain evidence="7 8">DSM 21758</strain>
    </source>
</reference>
<dbReference type="AlphaFoldDB" id="A0A1M6RJK2"/>
<dbReference type="Proteomes" id="UP000184310">
    <property type="component" value="Unassembled WGS sequence"/>
</dbReference>
<keyword evidence="4" id="KW-0961">Cell wall biogenesis/degradation</keyword>
<dbReference type="PANTHER" id="PTHR30417">
    <property type="entry name" value="N-ACETYLMURAMOYL-L-ALANINE AMIDASE AMID"/>
    <property type="match status" value="1"/>
</dbReference>
<comment type="catalytic activity">
    <reaction evidence="1">
        <text>Hydrolyzes the link between N-acetylmuramoyl residues and L-amino acid residues in certain cell-wall glycopeptides.</text>
        <dbReference type="EC" id="3.5.1.28"/>
    </reaction>
</comment>
<protein>
    <recommendedName>
        <fullName evidence="2">N-acetylmuramoyl-L-alanine amidase</fullName>
        <ecNumber evidence="2">3.5.1.28</ecNumber>
    </recommendedName>
</protein>
<dbReference type="CDD" id="cd06583">
    <property type="entry name" value="PGRP"/>
    <property type="match status" value="1"/>
</dbReference>
<dbReference type="SMART" id="SM00644">
    <property type="entry name" value="Ami_2"/>
    <property type="match status" value="1"/>
</dbReference>
<dbReference type="GO" id="GO:0009254">
    <property type="term" value="P:peptidoglycan turnover"/>
    <property type="evidence" value="ECO:0007669"/>
    <property type="project" value="TreeGrafter"/>
</dbReference>
<evidence type="ECO:0000259" key="6">
    <source>
        <dbReference type="SMART" id="SM00644"/>
    </source>
</evidence>
<dbReference type="OrthoDB" id="1938689at2"/>
<feature type="chain" id="PRO_5012229426" description="N-acetylmuramoyl-L-alanine amidase" evidence="5">
    <location>
        <begin position="28"/>
        <end position="354"/>
    </location>
</feature>
<dbReference type="GO" id="GO:0071555">
    <property type="term" value="P:cell wall organization"/>
    <property type="evidence" value="ECO:0007669"/>
    <property type="project" value="UniProtKB-KW"/>
</dbReference>
<dbReference type="InterPro" id="IPR036505">
    <property type="entry name" value="Amidase/PGRP_sf"/>
</dbReference>
<evidence type="ECO:0000256" key="2">
    <source>
        <dbReference type="ARBA" id="ARBA00011901"/>
    </source>
</evidence>
<dbReference type="GO" id="GO:0008745">
    <property type="term" value="F:N-acetylmuramoyl-L-alanine amidase activity"/>
    <property type="evidence" value="ECO:0007669"/>
    <property type="project" value="UniProtKB-EC"/>
</dbReference>
<evidence type="ECO:0000313" key="8">
    <source>
        <dbReference type="Proteomes" id="UP000184310"/>
    </source>
</evidence>
<evidence type="ECO:0000256" key="1">
    <source>
        <dbReference type="ARBA" id="ARBA00001561"/>
    </source>
</evidence>
<name>A0A1M6RJK2_9CLOT</name>
<proteinExistence type="predicted"/>
<gene>
    <name evidence="7" type="ORF">SAMN02745163_03601</name>
</gene>
<dbReference type="InterPro" id="IPR051206">
    <property type="entry name" value="NAMLAA_amidase_2"/>
</dbReference>
<evidence type="ECO:0000256" key="3">
    <source>
        <dbReference type="ARBA" id="ARBA00022801"/>
    </source>
</evidence>
<organism evidence="7 8">
    <name type="scientific">Clostridium cavendishii DSM 21758</name>
    <dbReference type="NCBI Taxonomy" id="1121302"/>
    <lineage>
        <taxon>Bacteria</taxon>
        <taxon>Bacillati</taxon>
        <taxon>Bacillota</taxon>
        <taxon>Clostridia</taxon>
        <taxon>Eubacteriales</taxon>
        <taxon>Clostridiaceae</taxon>
        <taxon>Clostridium</taxon>
    </lineage>
</organism>
<keyword evidence="5" id="KW-0732">Signal</keyword>
<dbReference type="EC" id="3.5.1.28" evidence="2"/>
<dbReference type="GO" id="GO:0009253">
    <property type="term" value="P:peptidoglycan catabolic process"/>
    <property type="evidence" value="ECO:0007669"/>
    <property type="project" value="InterPro"/>
</dbReference>
<sequence>MKKQFKILSLLVAILATFSFSSIMVQAVPINKQFINNNRSYRVLEPKGIIIHDTANSGATAQNNRDYFNRVYVGASAHYFVDWNGVIQTIPSNEQAWHAGGYANRNYLSIEMCNPKSGNMEQFNQVYKNTVELAASICKEHGWNSANNIFSHKYISDTYRQTDHQDPYSFLIQYGKSWNTLCQDIQNAINGQSINITSPKEESKQVNTEPTTGFTYANNAKVEGDDLYIRDSAGNRIAGRWVSDGDNITVLDISYSKQLVLVEYPTSTGVRQGYVKNVPSLIKYYYQGQYSNGSTREPSYICSNLNSRFGSLDSWESVTPLYRKDGKLCVVYSTSKGTNTKNGFVKYNDHFNKF</sequence>
<evidence type="ECO:0000313" key="7">
    <source>
        <dbReference type="EMBL" id="SHK32538.1"/>
    </source>
</evidence>
<dbReference type="Gene3D" id="3.40.80.10">
    <property type="entry name" value="Peptidoglycan recognition protein-like"/>
    <property type="match status" value="1"/>
</dbReference>
<accession>A0A1M6RJK2</accession>
<feature type="signal peptide" evidence="5">
    <location>
        <begin position="1"/>
        <end position="27"/>
    </location>
</feature>
<keyword evidence="8" id="KW-1185">Reference proteome</keyword>
<dbReference type="SUPFAM" id="SSF55846">
    <property type="entry name" value="N-acetylmuramoyl-L-alanine amidase-like"/>
    <property type="match status" value="1"/>
</dbReference>
<keyword evidence="3" id="KW-0378">Hydrolase</keyword>
<evidence type="ECO:0000256" key="5">
    <source>
        <dbReference type="SAM" id="SignalP"/>
    </source>
</evidence>
<dbReference type="Pfam" id="PF01510">
    <property type="entry name" value="Amidase_2"/>
    <property type="match status" value="1"/>
</dbReference>
<dbReference type="InterPro" id="IPR002502">
    <property type="entry name" value="Amidase_domain"/>
</dbReference>
<dbReference type="EMBL" id="FQZB01000016">
    <property type="protein sequence ID" value="SHK32538.1"/>
    <property type="molecule type" value="Genomic_DNA"/>
</dbReference>
<dbReference type="STRING" id="1121302.SAMN02745163_03601"/>
<dbReference type="PANTHER" id="PTHR30417:SF1">
    <property type="entry name" value="N-ACETYLMURAMOYL-L-ALANINE AMIDASE AMID"/>
    <property type="match status" value="1"/>
</dbReference>